<name>A0A3D1JIP0_9CHLR</name>
<evidence type="ECO:0000259" key="1">
    <source>
        <dbReference type="Pfam" id="PF01636"/>
    </source>
</evidence>
<accession>A0A3D1JIP0</accession>
<feature type="domain" description="Aminoglycoside phosphotransferase" evidence="1">
    <location>
        <begin position="25"/>
        <end position="273"/>
    </location>
</feature>
<dbReference type="Proteomes" id="UP000264141">
    <property type="component" value="Unassembled WGS sequence"/>
</dbReference>
<protein>
    <submittedName>
        <fullName evidence="2">Mucin desulfatase</fullName>
    </submittedName>
</protein>
<proteinExistence type="predicted"/>
<dbReference type="InterPro" id="IPR011009">
    <property type="entry name" value="Kinase-like_dom_sf"/>
</dbReference>
<dbReference type="SUPFAM" id="SSF56112">
    <property type="entry name" value="Protein kinase-like (PK-like)"/>
    <property type="match status" value="1"/>
</dbReference>
<dbReference type="PANTHER" id="PTHR21064">
    <property type="entry name" value="AMINOGLYCOSIDE PHOSPHOTRANSFERASE DOMAIN-CONTAINING PROTEIN-RELATED"/>
    <property type="match status" value="1"/>
</dbReference>
<dbReference type="STRING" id="229919.GCA_001050195_00082"/>
<evidence type="ECO:0000313" key="3">
    <source>
        <dbReference type="Proteomes" id="UP000264141"/>
    </source>
</evidence>
<dbReference type="Pfam" id="PF01636">
    <property type="entry name" value="APH"/>
    <property type="match status" value="1"/>
</dbReference>
<evidence type="ECO:0000313" key="2">
    <source>
        <dbReference type="EMBL" id="HCE18382.1"/>
    </source>
</evidence>
<reference evidence="2 3" key="1">
    <citation type="journal article" date="2018" name="Nat. Biotechnol.">
        <title>A standardized bacterial taxonomy based on genome phylogeny substantially revises the tree of life.</title>
        <authorList>
            <person name="Parks D.H."/>
            <person name="Chuvochina M."/>
            <person name="Waite D.W."/>
            <person name="Rinke C."/>
            <person name="Skarshewski A."/>
            <person name="Chaumeil P.A."/>
            <person name="Hugenholtz P."/>
        </authorList>
    </citation>
    <scope>NUCLEOTIDE SEQUENCE [LARGE SCALE GENOMIC DNA]</scope>
    <source>
        <strain evidence="2">UBA8781</strain>
    </source>
</reference>
<dbReference type="EMBL" id="DPBP01000041">
    <property type="protein sequence ID" value="HCE18382.1"/>
    <property type="molecule type" value="Genomic_DNA"/>
</dbReference>
<dbReference type="PANTHER" id="PTHR21064:SF5">
    <property type="entry name" value="SLR1880 PROTEIN"/>
    <property type="match status" value="1"/>
</dbReference>
<comment type="caution">
    <text evidence="2">The sequence shown here is derived from an EMBL/GenBank/DDBJ whole genome shotgun (WGS) entry which is preliminary data.</text>
</comment>
<organism evidence="2 3">
    <name type="scientific">Anaerolinea thermolimosa</name>
    <dbReference type="NCBI Taxonomy" id="229919"/>
    <lineage>
        <taxon>Bacteria</taxon>
        <taxon>Bacillati</taxon>
        <taxon>Chloroflexota</taxon>
        <taxon>Anaerolineae</taxon>
        <taxon>Anaerolineales</taxon>
        <taxon>Anaerolineaceae</taxon>
        <taxon>Anaerolinea</taxon>
    </lineage>
</organism>
<dbReference type="AlphaFoldDB" id="A0A3D1JIP0"/>
<dbReference type="InterPro" id="IPR002575">
    <property type="entry name" value="Aminoglycoside_PTrfase"/>
</dbReference>
<gene>
    <name evidence="2" type="ORF">DEQ80_11025</name>
</gene>
<dbReference type="InterPro" id="IPR050249">
    <property type="entry name" value="Pseudomonas-type_ThrB"/>
</dbReference>
<sequence>MTDALHSALAEVGAHFQVEGEFKEARPYGNGHINDTYLALYDSPYGVRRYVHQRINTHVFREPEKVMENIRRVTEHIRHLVIANGGDPAREVLTLIPAHDGSFICRDALGQVWRTYAYIDRTQTFDVPPDLHTVYQAAYAFGHFQRQLASLPGPSLHETIPGFHHTPSRFEAFVRAVEADPLNRAARVKGEIAFLLRREADAPVIVDLLEQGRLPERATHNDTKINNVLFDEVTGQGICVIDLDTVMPGSALYDFGDMVRAAASRSAEDEPDASRAGFDLALFTQLARGYVHATRDLLTSAEFELLAFSARLITYEQALRFLTDYLNGDVYYKVAHPSQNLDRARTQIAMLAEMEDQAGLMEAIVERCRNEKE</sequence>
<dbReference type="Gene3D" id="3.90.1200.10">
    <property type="match status" value="1"/>
</dbReference>